<evidence type="ECO:0000313" key="1">
    <source>
        <dbReference type="EMBL" id="NKE43789.1"/>
    </source>
</evidence>
<dbReference type="Proteomes" id="UP000765160">
    <property type="component" value="Unassembled WGS sequence"/>
</dbReference>
<gene>
    <name evidence="1" type="ORF">HB662_03300</name>
</gene>
<dbReference type="Gene3D" id="3.40.50.450">
    <property type="match status" value="1"/>
</dbReference>
<dbReference type="SUPFAM" id="SSF102405">
    <property type="entry name" value="MCP/YpsA-like"/>
    <property type="match status" value="1"/>
</dbReference>
<organism evidence="1 2">
    <name type="scientific">Falsiroseomonas frigidaquae</name>
    <dbReference type="NCBI Taxonomy" id="487318"/>
    <lineage>
        <taxon>Bacteria</taxon>
        <taxon>Pseudomonadati</taxon>
        <taxon>Pseudomonadota</taxon>
        <taxon>Alphaproteobacteria</taxon>
        <taxon>Acetobacterales</taxon>
        <taxon>Roseomonadaceae</taxon>
        <taxon>Falsiroseomonas</taxon>
    </lineage>
</organism>
<dbReference type="PANTHER" id="PTHR43393:SF3">
    <property type="entry name" value="LYSINE DECARBOXYLASE-LIKE PROTEIN"/>
    <property type="match status" value="1"/>
</dbReference>
<reference evidence="1 2" key="1">
    <citation type="submission" date="2020-03" db="EMBL/GenBank/DDBJ databases">
        <title>Roseomonas selenitidurans sp. nov. isolated from soil.</title>
        <authorList>
            <person name="Liu H."/>
        </authorList>
    </citation>
    <scope>NUCLEOTIDE SEQUENCE [LARGE SCALE GENOMIC DNA]</scope>
    <source>
        <strain evidence="1 2">JCM 15073</strain>
    </source>
</reference>
<name>A0ABX1EW45_9PROT</name>
<proteinExistence type="predicted"/>
<dbReference type="InterPro" id="IPR052341">
    <property type="entry name" value="LOG_family_nucleotidases"/>
</dbReference>
<dbReference type="PANTHER" id="PTHR43393">
    <property type="entry name" value="CYTOKININ RIBOSIDE 5'-MONOPHOSPHATE PHOSPHORIBOHYDROLASE"/>
    <property type="match status" value="1"/>
</dbReference>
<sequence>MELRLHGGPDGPSLHRPDAAFDPWQLAWQPAAPRAGGEVVTPQAALAALAAARLLRGVPVAVIGPREASAEELAAAEAVGHGLAQAGLVLLCGGKGGAMEAACRGARRAGGLTLGLLPDEEWQGANDHVAIPLATGIGPARNAILARASVALIAVGGAYGTLSEMALAMQFNRLVLALGRAPEVLGVLRCDSPEAAVAHVARHLLGMS</sequence>
<dbReference type="InterPro" id="IPR005268">
    <property type="entry name" value="CHP00725"/>
</dbReference>
<dbReference type="NCBIfam" id="TIGR00725">
    <property type="entry name" value="TIGR00725 family protein"/>
    <property type="match status" value="1"/>
</dbReference>
<dbReference type="EMBL" id="JAAVTX010000001">
    <property type="protein sequence ID" value="NKE43789.1"/>
    <property type="molecule type" value="Genomic_DNA"/>
</dbReference>
<dbReference type="RefSeq" id="WP_168047088.1">
    <property type="nucleotide sequence ID" value="NZ_JAATJR010000001.1"/>
</dbReference>
<dbReference type="Pfam" id="PF18306">
    <property type="entry name" value="LDcluster4"/>
    <property type="match status" value="1"/>
</dbReference>
<dbReference type="InterPro" id="IPR041164">
    <property type="entry name" value="LDcluster4"/>
</dbReference>
<evidence type="ECO:0000313" key="2">
    <source>
        <dbReference type="Proteomes" id="UP000765160"/>
    </source>
</evidence>
<accession>A0ABX1EW45</accession>
<keyword evidence="2" id="KW-1185">Reference proteome</keyword>
<protein>
    <submittedName>
        <fullName evidence="1">TIGR00725 family protein</fullName>
    </submittedName>
</protein>
<comment type="caution">
    <text evidence="1">The sequence shown here is derived from an EMBL/GenBank/DDBJ whole genome shotgun (WGS) entry which is preliminary data.</text>
</comment>